<sequence>MGFSNLLNSALTAVATFSGNPDVQRAANSANDLVVSYQTQQQQAMVERILKSPDGIIPVTEKGVTVWRALQYNGNGEVVGFSDFNSKEEYLLLKQQELKEQQLKQQQRQAEQAEAQRKYATQQTKKQGDVSISDIDAYGQTLGGLERAVMACAKYRENTPPWNDCIYRQVN</sequence>
<evidence type="ECO:0000256" key="1">
    <source>
        <dbReference type="SAM" id="Coils"/>
    </source>
</evidence>
<dbReference type="EMBL" id="WNDP01000035">
    <property type="protein sequence ID" value="KAF1025702.1"/>
    <property type="molecule type" value="Genomic_DNA"/>
</dbReference>
<keyword evidence="1" id="KW-0175">Coiled coil</keyword>
<organism evidence="2 3">
    <name type="scientific">Acinetobacter bereziniae</name>
    <name type="common">Acinetobacter genomosp. 10</name>
    <dbReference type="NCBI Taxonomy" id="106648"/>
    <lineage>
        <taxon>Bacteria</taxon>
        <taxon>Pseudomonadati</taxon>
        <taxon>Pseudomonadota</taxon>
        <taxon>Gammaproteobacteria</taxon>
        <taxon>Moraxellales</taxon>
        <taxon>Moraxellaceae</taxon>
        <taxon>Acinetobacter</taxon>
    </lineage>
</organism>
<dbReference type="Proteomes" id="UP000490535">
    <property type="component" value="Unassembled WGS sequence"/>
</dbReference>
<dbReference type="AlphaFoldDB" id="A0A833PHD2"/>
<reference evidence="3" key="1">
    <citation type="journal article" date="2020" name="MBio">
        <title>Horizontal gene transfer to a defensive symbiont with a reduced genome amongst a multipartite beetle microbiome.</title>
        <authorList>
            <person name="Waterworth S.C."/>
            <person name="Florez L.V."/>
            <person name="Rees E.R."/>
            <person name="Hertweck C."/>
            <person name="Kaltenpoth M."/>
            <person name="Kwan J.C."/>
        </authorList>
    </citation>
    <scope>NUCLEOTIDE SEQUENCE [LARGE SCALE GENOMIC DNA]</scope>
</reference>
<evidence type="ECO:0000313" key="3">
    <source>
        <dbReference type="Proteomes" id="UP000490535"/>
    </source>
</evidence>
<accession>A0A833PHD2</accession>
<comment type="caution">
    <text evidence="2">The sequence shown here is derived from an EMBL/GenBank/DDBJ whole genome shotgun (WGS) entry which is preliminary data.</text>
</comment>
<name>A0A833PHD2_ACIBZ</name>
<protein>
    <submittedName>
        <fullName evidence="2">Uncharacterized protein</fullName>
    </submittedName>
</protein>
<gene>
    <name evidence="2" type="ORF">GAK29_01765</name>
</gene>
<evidence type="ECO:0000313" key="2">
    <source>
        <dbReference type="EMBL" id="KAF1025702.1"/>
    </source>
</evidence>
<feature type="coiled-coil region" evidence="1">
    <location>
        <begin position="93"/>
        <end position="123"/>
    </location>
</feature>
<proteinExistence type="predicted"/>